<name>A0A0H5DPY9_9BACT</name>
<dbReference type="NCBIfam" id="TIGR00204">
    <property type="entry name" value="dxs"/>
    <property type="match status" value="1"/>
</dbReference>
<dbReference type="InterPro" id="IPR005477">
    <property type="entry name" value="Dxylulose-5-P_synthase"/>
</dbReference>
<keyword evidence="8 10" id="KW-0786">Thiamine pyrophosphate</keyword>
<dbReference type="Pfam" id="PF13292">
    <property type="entry name" value="DXP_synthase_N"/>
    <property type="match status" value="1"/>
</dbReference>
<keyword evidence="4 10" id="KW-0808">Transferase</keyword>
<gene>
    <name evidence="10 12" type="primary">dxs</name>
    <name evidence="12" type="ORF">ELAC_0741</name>
</gene>
<dbReference type="GO" id="GO:0000287">
    <property type="term" value="F:magnesium ion binding"/>
    <property type="evidence" value="ECO:0007669"/>
    <property type="project" value="UniProtKB-UniRule"/>
</dbReference>
<reference evidence="13" key="1">
    <citation type="submission" date="2015-06" db="EMBL/GenBank/DDBJ databases">
        <authorList>
            <person name="Bertelli C."/>
        </authorList>
    </citation>
    <scope>NUCLEOTIDE SEQUENCE [LARGE SCALE GENOMIC DNA]</scope>
    <source>
        <strain evidence="13">CRIB-30</strain>
    </source>
</reference>
<evidence type="ECO:0000256" key="2">
    <source>
        <dbReference type="ARBA" id="ARBA00011081"/>
    </source>
</evidence>
<evidence type="ECO:0000256" key="5">
    <source>
        <dbReference type="ARBA" id="ARBA00022723"/>
    </source>
</evidence>
<evidence type="ECO:0000256" key="7">
    <source>
        <dbReference type="ARBA" id="ARBA00022977"/>
    </source>
</evidence>
<evidence type="ECO:0000256" key="3">
    <source>
        <dbReference type="ARBA" id="ARBA00011738"/>
    </source>
</evidence>
<organism evidence="12 13">
    <name type="scientific">Estrella lausannensis</name>
    <dbReference type="NCBI Taxonomy" id="483423"/>
    <lineage>
        <taxon>Bacteria</taxon>
        <taxon>Pseudomonadati</taxon>
        <taxon>Chlamydiota</taxon>
        <taxon>Chlamydiia</taxon>
        <taxon>Parachlamydiales</taxon>
        <taxon>Candidatus Criblamydiaceae</taxon>
        <taxon>Estrella</taxon>
    </lineage>
</organism>
<dbReference type="FunFam" id="3.40.50.920:FF:000002">
    <property type="entry name" value="1-deoxy-D-xylulose-5-phosphate synthase"/>
    <property type="match status" value="1"/>
</dbReference>
<keyword evidence="9 10" id="KW-0414">Isoprene biosynthesis</keyword>
<comment type="pathway">
    <text evidence="1 10">Metabolic intermediate biosynthesis; 1-deoxy-D-xylulose 5-phosphate biosynthesis; 1-deoxy-D-xylulose 5-phosphate from D-glyceraldehyde 3-phosphate and pyruvate: step 1/1.</text>
</comment>
<dbReference type="InterPro" id="IPR020826">
    <property type="entry name" value="Transketolase_BS"/>
</dbReference>
<dbReference type="InterPro" id="IPR029061">
    <property type="entry name" value="THDP-binding"/>
</dbReference>
<feature type="binding site" evidence="10">
    <location>
        <begin position="149"/>
        <end position="150"/>
    </location>
    <ligand>
        <name>thiamine diphosphate</name>
        <dbReference type="ChEBI" id="CHEBI:58937"/>
    </ligand>
</feature>
<comment type="function">
    <text evidence="10">Catalyzes the acyloin condensation reaction between C atoms 2 and 3 of pyruvate and glyceraldehyde 3-phosphate to yield 1-deoxy-D-xylulose-5-phosphate (DXP).</text>
</comment>
<feature type="binding site" evidence="10">
    <location>
        <position position="148"/>
    </location>
    <ligand>
        <name>Mg(2+)</name>
        <dbReference type="ChEBI" id="CHEBI:18420"/>
    </ligand>
</feature>
<dbReference type="CDD" id="cd02007">
    <property type="entry name" value="TPP_DXS"/>
    <property type="match status" value="1"/>
</dbReference>
<dbReference type="GO" id="GO:0019288">
    <property type="term" value="P:isopentenyl diphosphate biosynthetic process, methylerythritol 4-phosphate pathway"/>
    <property type="evidence" value="ECO:0007669"/>
    <property type="project" value="TreeGrafter"/>
</dbReference>
<evidence type="ECO:0000256" key="8">
    <source>
        <dbReference type="ARBA" id="ARBA00023052"/>
    </source>
</evidence>
<dbReference type="NCBIfam" id="NF003933">
    <property type="entry name" value="PRK05444.2-2"/>
    <property type="match status" value="1"/>
</dbReference>
<evidence type="ECO:0000256" key="4">
    <source>
        <dbReference type="ARBA" id="ARBA00022679"/>
    </source>
</evidence>
<dbReference type="GO" id="GO:0016114">
    <property type="term" value="P:terpenoid biosynthetic process"/>
    <property type="evidence" value="ECO:0007669"/>
    <property type="project" value="UniProtKB-UniRule"/>
</dbReference>
<dbReference type="GO" id="GO:0030976">
    <property type="term" value="F:thiamine pyrophosphate binding"/>
    <property type="evidence" value="ECO:0007669"/>
    <property type="project" value="UniProtKB-UniRule"/>
</dbReference>
<evidence type="ECO:0000256" key="9">
    <source>
        <dbReference type="ARBA" id="ARBA00023229"/>
    </source>
</evidence>
<proteinExistence type="inferred from homology"/>
<dbReference type="Pfam" id="PF02780">
    <property type="entry name" value="Transketolase_C"/>
    <property type="match status" value="1"/>
</dbReference>
<keyword evidence="13" id="KW-1185">Reference proteome</keyword>
<dbReference type="GO" id="GO:0005829">
    <property type="term" value="C:cytosol"/>
    <property type="evidence" value="ECO:0007669"/>
    <property type="project" value="TreeGrafter"/>
</dbReference>
<dbReference type="HAMAP" id="MF_00315">
    <property type="entry name" value="DXP_synth"/>
    <property type="match status" value="1"/>
</dbReference>
<keyword evidence="6 10" id="KW-0460">Magnesium</keyword>
<dbReference type="EC" id="2.2.1.7" evidence="10"/>
<accession>A0A0H5DPY9</accession>
<dbReference type="Pfam" id="PF02779">
    <property type="entry name" value="Transket_pyr"/>
    <property type="match status" value="1"/>
</dbReference>
<dbReference type="Proteomes" id="UP000220251">
    <property type="component" value="Unassembled WGS sequence"/>
</dbReference>
<sequence length="641" mass="70500">MKEYPLLNAIAQPEDLKQLSLTELENLRDEIRERIISVLSTTGGHLASNLGIIELTIGLHKVFNSPHDKIIFDVSHQSYVHKLLTGRNSRFTTIRQTNGLSGFSHPKESEHDHFYAGHAGTALSLALGVAKRRDLLHGDEYVLPIIGDATLTCGLSLEALNNISRDLKKFIVILNDNEMSISKNVGAITQILSRMVNSPTTNWLSQELDALVKRVPGYGTKLSHQGQKITESIKNLFSPAAFFEHFGLSYIGPIDGHDLKQVIDALEGVKNSSWPVILHFLTRKGQGMQEAIKNPVTWHGAKPFCVNTQKFLPTASNKPTFPKIFGRHILEMADRDETIVTVTPAMSCGSCLDPFVQKYPERCLDVGIAESHSVTFCGGLAHGGSLKVVSSVYSTFLQRAFDNLFHDVCLQELRVVFAIDRAGIAGGDGQTHNGIYDISFLNAMPNMVIAQPRDGDLLKDLLESAFAWNRPVAIRYPNIETIETGRPIETRILGRGEILSSGKGIVLIGLGAMVYTALAVKEELKEYGIDATVVDPVFVKPLDTDLLTDLLLTHSTIVTIEEHSVMTGLGSIVNHHLLTNGFSNVQSINYGVPETFIEQGKLSDLLDSIGLTKDKIVANLVQRLNLKQDSGQKNMTQTEAR</sequence>
<comment type="catalytic activity">
    <reaction evidence="10">
        <text>D-glyceraldehyde 3-phosphate + pyruvate + H(+) = 1-deoxy-D-xylulose 5-phosphate + CO2</text>
        <dbReference type="Rhea" id="RHEA:12605"/>
        <dbReference type="ChEBI" id="CHEBI:15361"/>
        <dbReference type="ChEBI" id="CHEBI:15378"/>
        <dbReference type="ChEBI" id="CHEBI:16526"/>
        <dbReference type="ChEBI" id="CHEBI:57792"/>
        <dbReference type="ChEBI" id="CHEBI:59776"/>
        <dbReference type="EC" id="2.2.1.7"/>
    </reaction>
</comment>
<dbReference type="PANTHER" id="PTHR43322">
    <property type="entry name" value="1-D-DEOXYXYLULOSE 5-PHOSPHATE SYNTHASE-RELATED"/>
    <property type="match status" value="1"/>
</dbReference>
<feature type="binding site" evidence="10">
    <location>
        <position position="177"/>
    </location>
    <ligand>
        <name>Mg(2+)</name>
        <dbReference type="ChEBI" id="CHEBI:18420"/>
    </ligand>
</feature>
<protein>
    <recommendedName>
        <fullName evidence="10">1-deoxy-D-xylulose-5-phosphate synthase</fullName>
        <ecNumber evidence="10">2.2.1.7</ecNumber>
    </recommendedName>
    <alternativeName>
        <fullName evidence="10">1-deoxyxylulose-5-phosphate synthase</fullName>
        <shortName evidence="10">DXP synthase</shortName>
        <shortName evidence="10">DXPS</shortName>
    </alternativeName>
</protein>
<evidence type="ECO:0000256" key="1">
    <source>
        <dbReference type="ARBA" id="ARBA00004980"/>
    </source>
</evidence>
<dbReference type="PROSITE" id="PS00801">
    <property type="entry name" value="TRANSKETOLASE_1"/>
    <property type="match status" value="1"/>
</dbReference>
<dbReference type="SMART" id="SM00861">
    <property type="entry name" value="Transket_pyr"/>
    <property type="match status" value="1"/>
</dbReference>
<dbReference type="GO" id="GO:0009228">
    <property type="term" value="P:thiamine biosynthetic process"/>
    <property type="evidence" value="ECO:0007669"/>
    <property type="project" value="UniProtKB-UniRule"/>
</dbReference>
<comment type="cofactor">
    <cofactor evidence="10">
        <name>thiamine diphosphate</name>
        <dbReference type="ChEBI" id="CHEBI:58937"/>
    </cofactor>
    <text evidence="10">Binds 1 thiamine pyrophosphate per subunit.</text>
</comment>
<feature type="binding site" evidence="10">
    <location>
        <begin position="117"/>
        <end position="119"/>
    </location>
    <ligand>
        <name>thiamine diphosphate</name>
        <dbReference type="ChEBI" id="CHEBI:58937"/>
    </ligand>
</feature>
<dbReference type="EMBL" id="CWGJ01000011">
    <property type="protein sequence ID" value="CRX38093.1"/>
    <property type="molecule type" value="Genomic_DNA"/>
</dbReference>
<dbReference type="OrthoDB" id="9803371at2"/>
<comment type="similarity">
    <text evidence="2 10">Belongs to the transketolase family. DXPS subfamily.</text>
</comment>
<dbReference type="RefSeq" id="WP_098037944.1">
    <property type="nucleotide sequence ID" value="NZ_CWGJ01000011.1"/>
</dbReference>
<feature type="binding site" evidence="10">
    <location>
        <position position="370"/>
    </location>
    <ligand>
        <name>thiamine diphosphate</name>
        <dbReference type="ChEBI" id="CHEBI:58937"/>
    </ligand>
</feature>
<dbReference type="UniPathway" id="UPA00064">
    <property type="reaction ID" value="UER00091"/>
</dbReference>
<feature type="binding site" evidence="10">
    <location>
        <position position="76"/>
    </location>
    <ligand>
        <name>thiamine diphosphate</name>
        <dbReference type="ChEBI" id="CHEBI:58937"/>
    </ligand>
</feature>
<dbReference type="InterPro" id="IPR033248">
    <property type="entry name" value="Transketolase_C"/>
</dbReference>
<comment type="cofactor">
    <cofactor evidence="10">
        <name>Mg(2+)</name>
        <dbReference type="ChEBI" id="CHEBI:18420"/>
    </cofactor>
    <text evidence="10">Binds 1 Mg(2+) ion per subunit.</text>
</comment>
<evidence type="ECO:0000313" key="12">
    <source>
        <dbReference type="EMBL" id="CRX38093.1"/>
    </source>
</evidence>
<dbReference type="PANTHER" id="PTHR43322:SF5">
    <property type="entry name" value="1-DEOXY-D-XYLULOSE-5-PHOSPHATE SYNTHASE, CHLOROPLASTIC"/>
    <property type="match status" value="1"/>
</dbReference>
<dbReference type="GO" id="GO:0008661">
    <property type="term" value="F:1-deoxy-D-xylulose-5-phosphate synthase activity"/>
    <property type="evidence" value="ECO:0007669"/>
    <property type="project" value="UniProtKB-UniRule"/>
</dbReference>
<dbReference type="InterPro" id="IPR005475">
    <property type="entry name" value="Transketolase-like_Pyr-bd"/>
</dbReference>
<evidence type="ECO:0000256" key="10">
    <source>
        <dbReference type="HAMAP-Rule" id="MF_00315"/>
    </source>
</evidence>
<keyword evidence="7 10" id="KW-0784">Thiamine biosynthesis</keyword>
<dbReference type="SUPFAM" id="SSF52922">
    <property type="entry name" value="TK C-terminal domain-like"/>
    <property type="match status" value="1"/>
</dbReference>
<dbReference type="Gene3D" id="3.40.50.970">
    <property type="match status" value="2"/>
</dbReference>
<evidence type="ECO:0000259" key="11">
    <source>
        <dbReference type="SMART" id="SM00861"/>
    </source>
</evidence>
<feature type="binding site" evidence="10">
    <location>
        <position position="177"/>
    </location>
    <ligand>
        <name>thiamine diphosphate</name>
        <dbReference type="ChEBI" id="CHEBI:58937"/>
    </ligand>
</feature>
<keyword evidence="5 10" id="KW-0479">Metal-binding</keyword>
<dbReference type="InterPro" id="IPR049557">
    <property type="entry name" value="Transketolase_CS"/>
</dbReference>
<dbReference type="InterPro" id="IPR009014">
    <property type="entry name" value="Transketo_C/PFOR_II"/>
</dbReference>
<feature type="domain" description="Transketolase-like pyrimidine-binding" evidence="11">
    <location>
        <begin position="319"/>
        <end position="484"/>
    </location>
</feature>
<dbReference type="AlphaFoldDB" id="A0A0H5DPY9"/>
<dbReference type="CDD" id="cd07033">
    <property type="entry name" value="TPP_PYR_DXS_TK_like"/>
    <property type="match status" value="1"/>
</dbReference>
<comment type="subunit">
    <text evidence="3 10">Homodimer.</text>
</comment>
<evidence type="ECO:0000313" key="13">
    <source>
        <dbReference type="Proteomes" id="UP000220251"/>
    </source>
</evidence>
<evidence type="ECO:0000256" key="6">
    <source>
        <dbReference type="ARBA" id="ARBA00022842"/>
    </source>
</evidence>
<dbReference type="PROSITE" id="PS00802">
    <property type="entry name" value="TRANSKETOLASE_2"/>
    <property type="match status" value="1"/>
</dbReference>
<dbReference type="SUPFAM" id="SSF52518">
    <property type="entry name" value="Thiamin diphosphate-binding fold (THDP-binding)"/>
    <property type="match status" value="2"/>
</dbReference>
<comment type="caution">
    <text evidence="10">Lacks conserved residue(s) required for the propagation of feature annotation.</text>
</comment>
<dbReference type="Gene3D" id="3.40.50.920">
    <property type="match status" value="1"/>
</dbReference>